<accession>A0A2P2JC28</accession>
<protein>
    <submittedName>
        <fullName evidence="2">Uncharacterized protein</fullName>
    </submittedName>
</protein>
<evidence type="ECO:0000256" key="1">
    <source>
        <dbReference type="SAM" id="Phobius"/>
    </source>
</evidence>
<proteinExistence type="predicted"/>
<keyword evidence="1" id="KW-1133">Transmembrane helix</keyword>
<dbReference type="AlphaFoldDB" id="A0A2P2JC28"/>
<organism evidence="2">
    <name type="scientific">Rhizophora mucronata</name>
    <name type="common">Asiatic mangrove</name>
    <dbReference type="NCBI Taxonomy" id="61149"/>
    <lineage>
        <taxon>Eukaryota</taxon>
        <taxon>Viridiplantae</taxon>
        <taxon>Streptophyta</taxon>
        <taxon>Embryophyta</taxon>
        <taxon>Tracheophyta</taxon>
        <taxon>Spermatophyta</taxon>
        <taxon>Magnoliopsida</taxon>
        <taxon>eudicotyledons</taxon>
        <taxon>Gunneridae</taxon>
        <taxon>Pentapetalae</taxon>
        <taxon>rosids</taxon>
        <taxon>fabids</taxon>
        <taxon>Malpighiales</taxon>
        <taxon>Rhizophoraceae</taxon>
        <taxon>Rhizophora</taxon>
    </lineage>
</organism>
<keyword evidence="1" id="KW-0812">Transmembrane</keyword>
<keyword evidence="1" id="KW-0472">Membrane</keyword>
<sequence length="61" mass="7146">MSWVKHLCNPRQLQAEVALILLLERVIHPLIFLVSLVCKCSLIVGKFISKFIFMWYAWVSL</sequence>
<name>A0A2P2JC28_RHIMU</name>
<reference evidence="2" key="1">
    <citation type="submission" date="2018-02" db="EMBL/GenBank/DDBJ databases">
        <title>Rhizophora mucronata_Transcriptome.</title>
        <authorList>
            <person name="Meera S.P."/>
            <person name="Sreeshan A."/>
            <person name="Augustine A."/>
        </authorList>
    </citation>
    <scope>NUCLEOTIDE SEQUENCE</scope>
    <source>
        <tissue evidence="2">Leaf</tissue>
    </source>
</reference>
<evidence type="ECO:0000313" key="2">
    <source>
        <dbReference type="EMBL" id="MBW91046.1"/>
    </source>
</evidence>
<dbReference type="EMBL" id="GGEC01010563">
    <property type="protein sequence ID" value="MBW91046.1"/>
    <property type="molecule type" value="Transcribed_RNA"/>
</dbReference>
<feature type="transmembrane region" description="Helical" evidence="1">
    <location>
        <begin position="30"/>
        <end position="58"/>
    </location>
</feature>